<protein>
    <submittedName>
        <fullName evidence="1">Uncharacterized protein</fullName>
    </submittedName>
</protein>
<proteinExistence type="predicted"/>
<name>A0A650CLB7_9CREN</name>
<evidence type="ECO:0000313" key="1">
    <source>
        <dbReference type="EMBL" id="QGR18542.1"/>
    </source>
</evidence>
<accession>A0A650CLB7</accession>
<dbReference type="GeneID" id="42797418"/>
<sequence length="179" mass="21403">MKNSRMFQLINEAIEEIEKYGSCESAYYILKYLANSQDNLCEEEVDYDITIDNLIFLSMNGKRTEKKYKLYVNAFFIYDILSSSLAVQNPLFTFRWGKLYFIYSPRIESHLKALVKNKFLYLTRSQVRLTQRGEEEMEGVKALLSKDYLRKINEKLKEIDRMKLKDLKIYIKNYLFTKS</sequence>
<gene>
    <name evidence="1" type="ORF">D1868_00040</name>
</gene>
<dbReference type="RefSeq" id="WP_156004725.1">
    <property type="nucleotide sequence ID" value="NZ_CP045483.1"/>
</dbReference>
<organism evidence="1 2">
    <name type="scientific">Stygiolobus azoricus</name>
    <dbReference type="NCBI Taxonomy" id="41675"/>
    <lineage>
        <taxon>Archaea</taxon>
        <taxon>Thermoproteota</taxon>
        <taxon>Thermoprotei</taxon>
        <taxon>Sulfolobales</taxon>
        <taxon>Sulfolobaceae</taxon>
        <taxon>Stygiolobus</taxon>
    </lineage>
</organism>
<dbReference type="Proteomes" id="UP000423396">
    <property type="component" value="Chromosome"/>
</dbReference>
<dbReference type="KEGG" id="sazo:D1868_00040"/>
<dbReference type="OrthoDB" id="35924at2157"/>
<dbReference type="EMBL" id="CP045483">
    <property type="protein sequence ID" value="QGR18542.1"/>
    <property type="molecule type" value="Genomic_DNA"/>
</dbReference>
<keyword evidence="2" id="KW-1185">Reference proteome</keyword>
<dbReference type="AlphaFoldDB" id="A0A650CLB7"/>
<evidence type="ECO:0000313" key="2">
    <source>
        <dbReference type="Proteomes" id="UP000423396"/>
    </source>
</evidence>
<reference evidence="1 2" key="1">
    <citation type="submission" date="2019-10" db="EMBL/GenBank/DDBJ databases">
        <title>Genome Sequences from Six Type Strain Members of the Archaeal Family Sulfolobaceae: Acidianus ambivalens, Acidianus infernus, Metallosphaera prunae, Stygiolobus azoricus, Sulfolobus metallicus, and Sulfurisphaera ohwakuensis.</title>
        <authorList>
            <person name="Counts J.A."/>
            <person name="Kelly R.M."/>
        </authorList>
    </citation>
    <scope>NUCLEOTIDE SEQUENCE [LARGE SCALE GENOMIC DNA]</scope>
    <source>
        <strain evidence="1 2">FC6</strain>
    </source>
</reference>